<name>A0A916NP71_9MICO</name>
<reference evidence="2" key="1">
    <citation type="submission" date="2021-06" db="EMBL/GenBank/DDBJ databases">
        <authorList>
            <person name="Criscuolo A."/>
        </authorList>
    </citation>
    <scope>NUCLEOTIDE SEQUENCE</scope>
    <source>
        <strain evidence="2">CIP111803</strain>
    </source>
</reference>
<dbReference type="InterPro" id="IPR047801">
    <property type="entry name" value="Peptidase_C45"/>
</dbReference>
<feature type="domain" description="Peptidase C45 hydrolase" evidence="1">
    <location>
        <begin position="123"/>
        <end position="337"/>
    </location>
</feature>
<dbReference type="EMBL" id="CAJVAP010000028">
    <property type="protein sequence ID" value="CAG7617619.1"/>
    <property type="molecule type" value="Genomic_DNA"/>
</dbReference>
<dbReference type="InterPro" id="IPR047794">
    <property type="entry name" value="C45_proenzyme-like"/>
</dbReference>
<accession>A0A916NP71</accession>
<dbReference type="PANTHER" id="PTHR34180">
    <property type="entry name" value="PEPTIDASE C45"/>
    <property type="match status" value="1"/>
</dbReference>
<evidence type="ECO:0000313" key="2">
    <source>
        <dbReference type="EMBL" id="CAG7617619.1"/>
    </source>
</evidence>
<dbReference type="RefSeq" id="WP_236022106.1">
    <property type="nucleotide sequence ID" value="NZ_CAJVAP010000028.1"/>
</dbReference>
<gene>
    <name evidence="2" type="ORF">LEUCIP111803_02118</name>
</gene>
<dbReference type="Proteomes" id="UP000693892">
    <property type="component" value="Unassembled WGS sequence"/>
</dbReference>
<dbReference type="AlphaFoldDB" id="A0A916NP71"/>
<evidence type="ECO:0000259" key="1">
    <source>
        <dbReference type="Pfam" id="PF03417"/>
    </source>
</evidence>
<dbReference type="Pfam" id="PF03417">
    <property type="entry name" value="AAT"/>
    <property type="match status" value="1"/>
</dbReference>
<protein>
    <recommendedName>
        <fullName evidence="1">Peptidase C45 hydrolase domain-containing protein</fullName>
    </recommendedName>
</protein>
<sequence length="354" mass="37841">MNTETRRLHLSLEGATRSELGRRRGEALRPTLAVAYAKYAELFRRLGVTARLERAGVDRSLAAIEGWRPEVIAEFEGVAAGAGVGLEQVAALNARTEILALAPRASSECSTVTAVVDGHRRGVQTWDWHIELDPFWHTHEVAGPGHRYAGLTEQGILSKIGVNDAGLALHFNILGHRDDGPGGVPMHVLSSVVLAECATVDAAIALIREAPIASSSAFTMLDSAQSVSVEISPAGVFPIPERAGSVQRTNHFQHETPLAAQKTELYEPDSSERLELVRERLGSGLPGGDAEMVELLVSGSGQPPLTCVPDMALSYGERWATLATVITDPDARTVRILDGMPTEAATGDWIALTV</sequence>
<proteinExistence type="predicted"/>
<dbReference type="InterPro" id="IPR005079">
    <property type="entry name" value="Peptidase_C45_hydrolase"/>
</dbReference>
<keyword evidence="3" id="KW-1185">Reference proteome</keyword>
<comment type="caution">
    <text evidence="2">The sequence shown here is derived from an EMBL/GenBank/DDBJ whole genome shotgun (WGS) entry which is preliminary data.</text>
</comment>
<dbReference type="NCBIfam" id="NF040521">
    <property type="entry name" value="C45_proenzyme"/>
    <property type="match status" value="1"/>
</dbReference>
<dbReference type="PANTHER" id="PTHR34180:SF1">
    <property type="entry name" value="BETA-ALANYL-DOPAMINE_CARCININE HYDROLASE"/>
    <property type="match status" value="1"/>
</dbReference>
<evidence type="ECO:0000313" key="3">
    <source>
        <dbReference type="Proteomes" id="UP000693892"/>
    </source>
</evidence>
<organism evidence="2 3">
    <name type="scientific">Leucobacter soli</name>
    <dbReference type="NCBI Taxonomy" id="2812850"/>
    <lineage>
        <taxon>Bacteria</taxon>
        <taxon>Bacillati</taxon>
        <taxon>Actinomycetota</taxon>
        <taxon>Actinomycetes</taxon>
        <taxon>Micrococcales</taxon>
        <taxon>Microbacteriaceae</taxon>
        <taxon>Leucobacter</taxon>
    </lineage>
</organism>